<evidence type="ECO:0000313" key="3">
    <source>
        <dbReference type="Proteomes" id="UP001230188"/>
    </source>
</evidence>
<dbReference type="InterPro" id="IPR029063">
    <property type="entry name" value="SAM-dependent_MTases_sf"/>
</dbReference>
<evidence type="ECO:0000256" key="1">
    <source>
        <dbReference type="SAM" id="MobiDB-lite"/>
    </source>
</evidence>
<feature type="region of interest" description="Disordered" evidence="1">
    <location>
        <begin position="203"/>
        <end position="225"/>
    </location>
</feature>
<reference evidence="2" key="1">
    <citation type="submission" date="2023-01" db="EMBL/GenBank/DDBJ databases">
        <title>Metagenome sequencing of chrysophaentin producing Chrysophaeum taylorii.</title>
        <authorList>
            <person name="Davison J."/>
            <person name="Bewley C."/>
        </authorList>
    </citation>
    <scope>NUCLEOTIDE SEQUENCE</scope>
    <source>
        <strain evidence="2">NIES-1699</strain>
    </source>
</reference>
<dbReference type="Proteomes" id="UP001230188">
    <property type="component" value="Unassembled WGS sequence"/>
</dbReference>
<accession>A0AAD7U740</accession>
<dbReference type="SUPFAM" id="SSF53335">
    <property type="entry name" value="S-adenosyl-L-methionine-dependent methyltransferases"/>
    <property type="match status" value="1"/>
</dbReference>
<dbReference type="PANTHER" id="PTHR40036">
    <property type="entry name" value="MACROCIN O-METHYLTRANSFERASE"/>
    <property type="match status" value="1"/>
</dbReference>
<name>A0AAD7U740_9STRA</name>
<protein>
    <submittedName>
        <fullName evidence="2">Uncharacterized protein</fullName>
    </submittedName>
</protein>
<sequence>MRSDSVEHEVMEAQRERWAVVGWFRVDAHRRAPKRFSWRPPARARGFDSARRACRRVARDEGNDAPTRAYAWIRCAHALFDGCADPEAAGRAYAEALRIEDSPTARAGYGCSDGRRARGDDAGRNAAAAPPGISCGLAPVALAERPTAARPGSAGGGTRSSLAIAAASAGDGLVLEFGVYYGRSLRMLRDLMPHAELHGFDSFQGLPERGTVGNPGSYSTGGEVPDDVPGARMHVGWFDRTLPPFLEAHRGPISLVHLDCDLYSSTATVLSAIGPPLDRAPSVFDDFAHPSWRNDQKRAFDEAAAAFWTSYRLAASCSPAGRHPHRRRRFRRRFRRRRRAMNERIYFRWWWVVVVAAVHWARRRRLATTSGARTSAWSMWRGSGELWGGPDTGDSTRGKSRVGEVEDAVGLVDEHRKRSTIVPSASLAGNISHVTVGSLPPNTFQRL</sequence>
<organism evidence="2 3">
    <name type="scientific">Chrysophaeum taylorii</name>
    <dbReference type="NCBI Taxonomy" id="2483200"/>
    <lineage>
        <taxon>Eukaryota</taxon>
        <taxon>Sar</taxon>
        <taxon>Stramenopiles</taxon>
        <taxon>Ochrophyta</taxon>
        <taxon>Pelagophyceae</taxon>
        <taxon>Pelagomonadales</taxon>
        <taxon>Pelagomonadaceae</taxon>
        <taxon>Chrysophaeum</taxon>
    </lineage>
</organism>
<dbReference type="Pfam" id="PF13578">
    <property type="entry name" value="Methyltransf_24"/>
    <property type="match status" value="1"/>
</dbReference>
<keyword evidence="3" id="KW-1185">Reference proteome</keyword>
<dbReference type="AlphaFoldDB" id="A0AAD7U740"/>
<evidence type="ECO:0000313" key="2">
    <source>
        <dbReference type="EMBL" id="KAJ8599511.1"/>
    </source>
</evidence>
<dbReference type="InterPro" id="IPR008884">
    <property type="entry name" value="TylF_MeTrfase"/>
</dbReference>
<dbReference type="Gene3D" id="3.40.50.150">
    <property type="entry name" value="Vaccinia Virus protein VP39"/>
    <property type="match status" value="1"/>
</dbReference>
<comment type="caution">
    <text evidence="2">The sequence shown here is derived from an EMBL/GenBank/DDBJ whole genome shotgun (WGS) entry which is preliminary data.</text>
</comment>
<proteinExistence type="predicted"/>
<dbReference type="EMBL" id="JAQMWT010000556">
    <property type="protein sequence ID" value="KAJ8599511.1"/>
    <property type="molecule type" value="Genomic_DNA"/>
</dbReference>
<gene>
    <name evidence="2" type="ORF">CTAYLR_009452</name>
</gene>
<dbReference type="PANTHER" id="PTHR40036:SF1">
    <property type="entry name" value="MACROCIN O-METHYLTRANSFERASE"/>
    <property type="match status" value="1"/>
</dbReference>